<gene>
    <name evidence="2" type="ORF">KC01_LOCUS13062</name>
</gene>
<proteinExistence type="predicted"/>
<feature type="compositionally biased region" description="Polar residues" evidence="1">
    <location>
        <begin position="55"/>
        <end position="66"/>
    </location>
</feature>
<dbReference type="Proteomes" id="UP001497482">
    <property type="component" value="Chromosome 15"/>
</dbReference>
<protein>
    <submittedName>
        <fullName evidence="2">Uncharacterized protein</fullName>
    </submittedName>
</protein>
<dbReference type="EMBL" id="OZ035837">
    <property type="protein sequence ID" value="CAL1582457.1"/>
    <property type="molecule type" value="Genomic_DNA"/>
</dbReference>
<dbReference type="AlphaFoldDB" id="A0AAV2K2V0"/>
<sequence>MGNIWVIVGSIPHDGGRPKLQHALGKDGFDLVCSCQACREWTGQELRALDMSSALDGSQSTANDSTCRLPASDNGFWEAEEKPVP</sequence>
<keyword evidence="3" id="KW-1185">Reference proteome</keyword>
<organism evidence="2 3">
    <name type="scientific">Knipowitschia caucasica</name>
    <name type="common">Caucasian dwarf goby</name>
    <name type="synonym">Pomatoschistus caucasicus</name>
    <dbReference type="NCBI Taxonomy" id="637954"/>
    <lineage>
        <taxon>Eukaryota</taxon>
        <taxon>Metazoa</taxon>
        <taxon>Chordata</taxon>
        <taxon>Craniata</taxon>
        <taxon>Vertebrata</taxon>
        <taxon>Euteleostomi</taxon>
        <taxon>Actinopterygii</taxon>
        <taxon>Neopterygii</taxon>
        <taxon>Teleostei</taxon>
        <taxon>Neoteleostei</taxon>
        <taxon>Acanthomorphata</taxon>
        <taxon>Gobiaria</taxon>
        <taxon>Gobiiformes</taxon>
        <taxon>Gobioidei</taxon>
        <taxon>Gobiidae</taxon>
        <taxon>Gobiinae</taxon>
        <taxon>Knipowitschia</taxon>
    </lineage>
</organism>
<evidence type="ECO:0000256" key="1">
    <source>
        <dbReference type="SAM" id="MobiDB-lite"/>
    </source>
</evidence>
<feature type="region of interest" description="Disordered" evidence="1">
    <location>
        <begin position="54"/>
        <end position="85"/>
    </location>
</feature>
<reference evidence="2 3" key="1">
    <citation type="submission" date="2024-04" db="EMBL/GenBank/DDBJ databases">
        <authorList>
            <person name="Waldvogel A.-M."/>
            <person name="Schoenle A."/>
        </authorList>
    </citation>
    <scope>NUCLEOTIDE SEQUENCE [LARGE SCALE GENOMIC DNA]</scope>
</reference>
<evidence type="ECO:0000313" key="2">
    <source>
        <dbReference type="EMBL" id="CAL1582457.1"/>
    </source>
</evidence>
<evidence type="ECO:0000313" key="3">
    <source>
        <dbReference type="Proteomes" id="UP001497482"/>
    </source>
</evidence>
<name>A0AAV2K2V0_KNICA</name>
<accession>A0AAV2K2V0</accession>